<protein>
    <submittedName>
        <fullName evidence="1">Uncharacterized protein</fullName>
    </submittedName>
</protein>
<evidence type="ECO:0000313" key="2">
    <source>
        <dbReference type="Proteomes" id="UP000252519"/>
    </source>
</evidence>
<feature type="non-terminal residue" evidence="1">
    <location>
        <position position="177"/>
    </location>
</feature>
<keyword evidence="2" id="KW-1185">Reference proteome</keyword>
<proteinExistence type="predicted"/>
<sequence>MTTTSNRIPSLRIPRAAVVALGKALERTQCHTHASRFILGLDELSRMTASEKDELMFVLFPLVAAQRLCTEDTASVCLLVYWLLIHSLVDGAYREDVVRGIQNVAKTLKKLCSEVSKKFFTLKFHALIDHAIMEDLGVCGSPYQWSSSPFESVHRKLQHRIAQSTTNCEEAVMKGLV</sequence>
<dbReference type="AlphaFoldDB" id="A0A368F9L6"/>
<name>A0A368F9L6_ANCCA</name>
<reference evidence="1 2" key="1">
    <citation type="submission" date="2014-10" db="EMBL/GenBank/DDBJ databases">
        <title>Draft genome of the hookworm Ancylostoma caninum.</title>
        <authorList>
            <person name="Mitreva M."/>
        </authorList>
    </citation>
    <scope>NUCLEOTIDE SEQUENCE [LARGE SCALE GENOMIC DNA]</scope>
    <source>
        <strain evidence="1 2">Baltimore</strain>
    </source>
</reference>
<comment type="caution">
    <text evidence="1">The sequence shown here is derived from an EMBL/GenBank/DDBJ whole genome shotgun (WGS) entry which is preliminary data.</text>
</comment>
<evidence type="ECO:0000313" key="1">
    <source>
        <dbReference type="EMBL" id="RCN26867.1"/>
    </source>
</evidence>
<gene>
    <name evidence="1" type="ORF">ANCCAN_27406</name>
</gene>
<dbReference type="OrthoDB" id="5903115at2759"/>
<dbReference type="Proteomes" id="UP000252519">
    <property type="component" value="Unassembled WGS sequence"/>
</dbReference>
<accession>A0A368F9L6</accession>
<dbReference type="EMBL" id="JOJR01005794">
    <property type="protein sequence ID" value="RCN26867.1"/>
    <property type="molecule type" value="Genomic_DNA"/>
</dbReference>
<organism evidence="1 2">
    <name type="scientific">Ancylostoma caninum</name>
    <name type="common">Dog hookworm</name>
    <dbReference type="NCBI Taxonomy" id="29170"/>
    <lineage>
        <taxon>Eukaryota</taxon>
        <taxon>Metazoa</taxon>
        <taxon>Ecdysozoa</taxon>
        <taxon>Nematoda</taxon>
        <taxon>Chromadorea</taxon>
        <taxon>Rhabditida</taxon>
        <taxon>Rhabditina</taxon>
        <taxon>Rhabditomorpha</taxon>
        <taxon>Strongyloidea</taxon>
        <taxon>Ancylostomatidae</taxon>
        <taxon>Ancylostomatinae</taxon>
        <taxon>Ancylostoma</taxon>
    </lineage>
</organism>